<dbReference type="PRINTS" id="PR00990">
    <property type="entry name" value="RIBOKINASE"/>
</dbReference>
<dbReference type="Proteomes" id="UP000603200">
    <property type="component" value="Unassembled WGS sequence"/>
</dbReference>
<evidence type="ECO:0000313" key="7">
    <source>
        <dbReference type="Proteomes" id="UP000603200"/>
    </source>
</evidence>
<dbReference type="RefSeq" id="WP_203841777.1">
    <property type="nucleotide sequence ID" value="NZ_BAAATV010000001.1"/>
</dbReference>
<proteinExistence type="inferred from homology"/>
<dbReference type="PANTHER" id="PTHR10584:SF166">
    <property type="entry name" value="RIBOKINASE"/>
    <property type="match status" value="1"/>
</dbReference>
<protein>
    <submittedName>
        <fullName evidence="6">Ribokinase</fullName>
    </submittedName>
</protein>
<dbReference type="InterPro" id="IPR029056">
    <property type="entry name" value="Ribokinase-like"/>
</dbReference>
<dbReference type="PROSITE" id="PS00583">
    <property type="entry name" value="PFKB_KINASES_1"/>
    <property type="match status" value="1"/>
</dbReference>
<dbReference type="PROSITE" id="PS00584">
    <property type="entry name" value="PFKB_KINASES_2"/>
    <property type="match status" value="1"/>
</dbReference>
<dbReference type="EMBL" id="BOMN01000113">
    <property type="protein sequence ID" value="GIE24775.1"/>
    <property type="molecule type" value="Genomic_DNA"/>
</dbReference>
<dbReference type="InterPro" id="IPR011611">
    <property type="entry name" value="PfkB_dom"/>
</dbReference>
<accession>A0ABQ4A1P2</accession>
<dbReference type="InterPro" id="IPR002173">
    <property type="entry name" value="Carboh/pur_kinase_PfkB_CS"/>
</dbReference>
<keyword evidence="3 4" id="KW-0418">Kinase</keyword>
<sequence>MTTRARDRVAVIGRANIDLTIRLQHLPSAGRTAFGSALNSTAGGKALNQAVAVGRLGGRPQLIANAGADQWGERLRTAVMDAGVDTEHFTLVDGASTAAAVIQVTPNGESYVSLALSPATELTATSISQALTQHLPDVIVAQLDLQPEAARAALQTVRPRLLIGNLLPHPDFDRQLLAELDVFVVNEHEAAAVLGAADIDAEDAAAELRQLGPDIVIVTAGAKGAFYHGRGTAGKIPAIPVTVVDTSGAGDAFLGAFALDFSGGQDVAKAARAGVHVASIAVQQHGALLLPGRVPAPEVALA</sequence>
<keyword evidence="2 4" id="KW-0808">Transferase</keyword>
<keyword evidence="7" id="KW-1185">Reference proteome</keyword>
<evidence type="ECO:0000256" key="2">
    <source>
        <dbReference type="ARBA" id="ARBA00022679"/>
    </source>
</evidence>
<dbReference type="Pfam" id="PF00294">
    <property type="entry name" value="PfkB"/>
    <property type="match status" value="1"/>
</dbReference>
<evidence type="ECO:0000259" key="5">
    <source>
        <dbReference type="Pfam" id="PF00294"/>
    </source>
</evidence>
<evidence type="ECO:0000256" key="4">
    <source>
        <dbReference type="RuleBase" id="RU003704"/>
    </source>
</evidence>
<evidence type="ECO:0000313" key="6">
    <source>
        <dbReference type="EMBL" id="GIE24775.1"/>
    </source>
</evidence>
<organism evidence="6 7">
    <name type="scientific">Winogradskya humida</name>
    <dbReference type="NCBI Taxonomy" id="113566"/>
    <lineage>
        <taxon>Bacteria</taxon>
        <taxon>Bacillati</taxon>
        <taxon>Actinomycetota</taxon>
        <taxon>Actinomycetes</taxon>
        <taxon>Micromonosporales</taxon>
        <taxon>Micromonosporaceae</taxon>
        <taxon>Winogradskya</taxon>
    </lineage>
</organism>
<reference evidence="6 7" key="1">
    <citation type="submission" date="2021-01" db="EMBL/GenBank/DDBJ databases">
        <title>Whole genome shotgun sequence of Actinoplanes humidus NBRC 14915.</title>
        <authorList>
            <person name="Komaki H."/>
            <person name="Tamura T."/>
        </authorList>
    </citation>
    <scope>NUCLEOTIDE SEQUENCE [LARGE SCALE GENOMIC DNA]</scope>
    <source>
        <strain evidence="6 7">NBRC 14915</strain>
    </source>
</reference>
<name>A0ABQ4A1P2_9ACTN</name>
<dbReference type="InterPro" id="IPR002139">
    <property type="entry name" value="Ribo/fructo_kinase"/>
</dbReference>
<evidence type="ECO:0000256" key="3">
    <source>
        <dbReference type="ARBA" id="ARBA00022777"/>
    </source>
</evidence>
<comment type="caution">
    <text evidence="6">The sequence shown here is derived from an EMBL/GenBank/DDBJ whole genome shotgun (WGS) entry which is preliminary data.</text>
</comment>
<gene>
    <name evidence="6" type="primary">rbsK_3</name>
    <name evidence="6" type="ORF">Ahu01nite_078770</name>
</gene>
<feature type="domain" description="Carbohydrate kinase PfkB" evidence="5">
    <location>
        <begin position="8"/>
        <end position="287"/>
    </location>
</feature>
<evidence type="ECO:0000256" key="1">
    <source>
        <dbReference type="ARBA" id="ARBA00010688"/>
    </source>
</evidence>
<dbReference type="Gene3D" id="3.40.1190.20">
    <property type="match status" value="1"/>
</dbReference>
<dbReference type="PANTHER" id="PTHR10584">
    <property type="entry name" value="SUGAR KINASE"/>
    <property type="match status" value="1"/>
</dbReference>
<comment type="similarity">
    <text evidence="1 4">Belongs to the carbohydrate kinase PfkB family.</text>
</comment>
<dbReference type="SUPFAM" id="SSF53613">
    <property type="entry name" value="Ribokinase-like"/>
    <property type="match status" value="1"/>
</dbReference>